<name>A0AAP2GJF9_9BACT</name>
<gene>
    <name evidence="2" type="ORF">KK078_22545</name>
</gene>
<keyword evidence="1" id="KW-0812">Transmembrane</keyword>
<proteinExistence type="predicted"/>
<keyword evidence="1" id="KW-0472">Membrane</keyword>
<dbReference type="AlphaFoldDB" id="A0AAP2GJF9"/>
<evidence type="ECO:0000313" key="3">
    <source>
        <dbReference type="Proteomes" id="UP001319180"/>
    </source>
</evidence>
<dbReference type="RefSeq" id="WP_254092586.1">
    <property type="nucleotide sequence ID" value="NZ_JAHESC010000040.1"/>
</dbReference>
<sequence>MNRDEEKLQEKIEANMGVDDGHADTQAYRQVFQALEKPPRYALSDAFADNVLRKVERKEQRSLRVAYAWLAAGIVLLIGACAAVVMLTEFTFEAGFLRGMADYKGLLAFGVAFVLLLHWVDKRLIHRHHPSR</sequence>
<organism evidence="2 3">
    <name type="scientific">Dawidia soli</name>
    <dbReference type="NCBI Taxonomy" id="2782352"/>
    <lineage>
        <taxon>Bacteria</taxon>
        <taxon>Pseudomonadati</taxon>
        <taxon>Bacteroidota</taxon>
        <taxon>Cytophagia</taxon>
        <taxon>Cytophagales</taxon>
        <taxon>Chryseotaleaceae</taxon>
        <taxon>Dawidia</taxon>
    </lineage>
</organism>
<dbReference type="EMBL" id="JAHESC010000040">
    <property type="protein sequence ID" value="MBT1689361.1"/>
    <property type="molecule type" value="Genomic_DNA"/>
</dbReference>
<feature type="transmembrane region" description="Helical" evidence="1">
    <location>
        <begin position="66"/>
        <end position="88"/>
    </location>
</feature>
<protein>
    <submittedName>
        <fullName evidence="2">Uncharacterized protein</fullName>
    </submittedName>
</protein>
<dbReference type="Proteomes" id="UP001319180">
    <property type="component" value="Unassembled WGS sequence"/>
</dbReference>
<keyword evidence="3" id="KW-1185">Reference proteome</keyword>
<comment type="caution">
    <text evidence="2">The sequence shown here is derived from an EMBL/GenBank/DDBJ whole genome shotgun (WGS) entry which is preliminary data.</text>
</comment>
<feature type="transmembrane region" description="Helical" evidence="1">
    <location>
        <begin position="100"/>
        <end position="120"/>
    </location>
</feature>
<accession>A0AAP2GJF9</accession>
<keyword evidence="1" id="KW-1133">Transmembrane helix</keyword>
<evidence type="ECO:0000256" key="1">
    <source>
        <dbReference type="SAM" id="Phobius"/>
    </source>
</evidence>
<reference evidence="2 3" key="1">
    <citation type="submission" date="2021-05" db="EMBL/GenBank/DDBJ databases">
        <title>A Polyphasic approach of four new species of the genus Ohtaekwangia: Ohtaekwangia histidinii sp. nov., Ohtaekwangia cretensis sp. nov., Ohtaekwangia indiensis sp. nov., Ohtaekwangia reichenbachii sp. nov. from diverse environment.</title>
        <authorList>
            <person name="Octaviana S."/>
        </authorList>
    </citation>
    <scope>NUCLEOTIDE SEQUENCE [LARGE SCALE GENOMIC DNA]</scope>
    <source>
        <strain evidence="2 3">PWU37</strain>
    </source>
</reference>
<evidence type="ECO:0000313" key="2">
    <source>
        <dbReference type="EMBL" id="MBT1689361.1"/>
    </source>
</evidence>